<feature type="non-terminal residue" evidence="1">
    <location>
        <position position="82"/>
    </location>
</feature>
<feature type="non-terminal residue" evidence="1">
    <location>
        <position position="1"/>
    </location>
</feature>
<protein>
    <submittedName>
        <fullName evidence="1">Uncharacterized protein</fullName>
    </submittedName>
</protein>
<gene>
    <name evidence="1" type="ORF">TSPGSL018_21616</name>
</gene>
<organism evidence="1">
    <name type="scientific">Tetraselmis sp. GSL018</name>
    <dbReference type="NCBI Taxonomy" id="582737"/>
    <lineage>
        <taxon>Eukaryota</taxon>
        <taxon>Viridiplantae</taxon>
        <taxon>Chlorophyta</taxon>
        <taxon>core chlorophytes</taxon>
        <taxon>Chlorodendrophyceae</taxon>
        <taxon>Chlorodendrales</taxon>
        <taxon>Chlorodendraceae</taxon>
        <taxon>Tetraselmis</taxon>
    </lineage>
</organism>
<reference evidence="1" key="1">
    <citation type="submission" date="2014-05" db="EMBL/GenBank/DDBJ databases">
        <title>The transcriptome of the halophilic microalga Tetraselmis sp. GSL018 isolated from the Great Salt Lake, Utah.</title>
        <authorList>
            <person name="Jinkerson R.E."/>
            <person name="D'Adamo S."/>
            <person name="Posewitz M.C."/>
        </authorList>
    </citation>
    <scope>NUCLEOTIDE SEQUENCE</scope>
    <source>
        <strain evidence="1">GSL018</strain>
    </source>
</reference>
<evidence type="ECO:0000313" key="1">
    <source>
        <dbReference type="EMBL" id="JAC63056.1"/>
    </source>
</evidence>
<name>A0A061QXM0_9CHLO</name>
<dbReference type="EMBL" id="GBEZ01023869">
    <property type="protein sequence ID" value="JAC63056.1"/>
    <property type="molecule type" value="Transcribed_RNA"/>
</dbReference>
<dbReference type="AlphaFoldDB" id="A0A061QXM0"/>
<sequence length="82" mass="9353">HAQLPSPWWRNAFRGLQPPQHPFRLLCAPTFLTPSWDLAPFSYIIFYVSFPADLGHLLSHPPPPNLSFSGCFAGCKRLPVWH</sequence>
<accession>A0A061QXM0</accession>
<proteinExistence type="predicted"/>